<sequence length="459" mass="51985">MANVEELPNQPATRYKRKLTDARREQNRRAQKLWRERQKKQRDEDVKSKVLQQLTELDTEAHDEVQNDSAWSAEVVQSTNGRVCPNTLPLESTVALDFAPVDMNDPVIMQFTPEHTTISPEALPSLPDPDMPLPMAIYYYVPPDPTMEDMRFAWPVDGNIWQKMYTKPPAFRPAGSSIQPTTSSSFSRDHSESASYPIDPFSTDIAPTPRSSNDGLLPSLYLNHLQLVGESCFAATLSIAQCLAISRASYINDHPSPFTTASNSTISLIPPDLRPSGVQLLLPHPCYLDCIPFPHFRNIAIYLSSLKKLDHCSLFLDLMHDGLVCWGRARANGRHRRSMRDGVAWSKRSWEARPWFWRKWGWLARLTIEEIDSGSYSEREIDDDVDDEDGMLSGSQWWWSQQADDDVEDSLMISNSSTSGSSSRGAIGNQGREEYGSMLSRVVVCNVGIRNKEDIYPWD</sequence>
<feature type="compositionally biased region" description="Basic and acidic residues" evidence="1">
    <location>
        <begin position="18"/>
        <end position="47"/>
    </location>
</feature>
<feature type="region of interest" description="Disordered" evidence="1">
    <location>
        <begin position="172"/>
        <end position="204"/>
    </location>
</feature>
<proteinExistence type="predicted"/>
<evidence type="ECO:0000313" key="3">
    <source>
        <dbReference type="Proteomes" id="UP001358417"/>
    </source>
</evidence>
<dbReference type="PANTHER" id="PTHR38116:SF8">
    <property type="entry name" value="BZIP DOMAIN-CONTAINING PROTEIN"/>
    <property type="match status" value="1"/>
</dbReference>
<dbReference type="Proteomes" id="UP001358417">
    <property type="component" value="Unassembled WGS sequence"/>
</dbReference>
<accession>A0AAV9MXT5</accession>
<dbReference type="InterPro" id="IPR021833">
    <property type="entry name" value="DUF3425"/>
</dbReference>
<feature type="region of interest" description="Disordered" evidence="1">
    <location>
        <begin position="1"/>
        <end position="47"/>
    </location>
</feature>
<gene>
    <name evidence="2" type="ORF">LTR84_008315</name>
</gene>
<dbReference type="RefSeq" id="XP_064702103.1">
    <property type="nucleotide sequence ID" value="XM_064851862.1"/>
</dbReference>
<dbReference type="AlphaFoldDB" id="A0AAV9MXT5"/>
<dbReference type="GeneID" id="89976479"/>
<name>A0AAV9MXT5_9EURO</name>
<evidence type="ECO:0008006" key="4">
    <source>
        <dbReference type="Google" id="ProtNLM"/>
    </source>
</evidence>
<protein>
    <recommendedName>
        <fullName evidence="4">BZIP domain-containing protein</fullName>
    </recommendedName>
</protein>
<feature type="compositionally biased region" description="Low complexity" evidence="1">
    <location>
        <begin position="176"/>
        <end position="186"/>
    </location>
</feature>
<comment type="caution">
    <text evidence="2">The sequence shown here is derived from an EMBL/GenBank/DDBJ whole genome shotgun (WGS) entry which is preliminary data.</text>
</comment>
<dbReference type="CDD" id="cd14688">
    <property type="entry name" value="bZIP_YAP"/>
    <property type="match status" value="1"/>
</dbReference>
<dbReference type="PANTHER" id="PTHR38116">
    <property type="entry name" value="CHROMOSOME 7, WHOLE GENOME SHOTGUN SEQUENCE"/>
    <property type="match status" value="1"/>
</dbReference>
<dbReference type="Pfam" id="PF11905">
    <property type="entry name" value="DUF3425"/>
    <property type="match status" value="1"/>
</dbReference>
<evidence type="ECO:0000256" key="1">
    <source>
        <dbReference type="SAM" id="MobiDB-lite"/>
    </source>
</evidence>
<reference evidence="2 3" key="1">
    <citation type="submission" date="2023-08" db="EMBL/GenBank/DDBJ databases">
        <title>Black Yeasts Isolated from many extreme environments.</title>
        <authorList>
            <person name="Coleine C."/>
            <person name="Stajich J.E."/>
            <person name="Selbmann L."/>
        </authorList>
    </citation>
    <scope>NUCLEOTIDE SEQUENCE [LARGE SCALE GENOMIC DNA]</scope>
    <source>
        <strain evidence="2 3">CCFEE 5792</strain>
    </source>
</reference>
<keyword evidence="3" id="KW-1185">Reference proteome</keyword>
<organism evidence="2 3">
    <name type="scientific">Exophiala bonariae</name>
    <dbReference type="NCBI Taxonomy" id="1690606"/>
    <lineage>
        <taxon>Eukaryota</taxon>
        <taxon>Fungi</taxon>
        <taxon>Dikarya</taxon>
        <taxon>Ascomycota</taxon>
        <taxon>Pezizomycotina</taxon>
        <taxon>Eurotiomycetes</taxon>
        <taxon>Chaetothyriomycetidae</taxon>
        <taxon>Chaetothyriales</taxon>
        <taxon>Herpotrichiellaceae</taxon>
        <taxon>Exophiala</taxon>
    </lineage>
</organism>
<dbReference type="EMBL" id="JAVRRD010000030">
    <property type="protein sequence ID" value="KAK5046512.1"/>
    <property type="molecule type" value="Genomic_DNA"/>
</dbReference>
<evidence type="ECO:0000313" key="2">
    <source>
        <dbReference type="EMBL" id="KAK5046512.1"/>
    </source>
</evidence>